<keyword evidence="5" id="KW-1185">Reference proteome</keyword>
<accession>A0A3N4JHR6</accession>
<dbReference type="Gene3D" id="1.25.40.20">
    <property type="entry name" value="Ankyrin repeat-containing domain"/>
    <property type="match status" value="3"/>
</dbReference>
<dbReference type="Pfam" id="PF00023">
    <property type="entry name" value="Ank"/>
    <property type="match status" value="2"/>
</dbReference>
<keyword evidence="2 3" id="KW-0040">ANK repeat</keyword>
<gene>
    <name evidence="4" type="ORF">L873DRAFT_1643123</name>
</gene>
<dbReference type="Pfam" id="PF12796">
    <property type="entry name" value="Ank_2"/>
    <property type="match status" value="2"/>
</dbReference>
<dbReference type="AlphaFoldDB" id="A0A3N4JHR6"/>
<evidence type="ECO:0000256" key="3">
    <source>
        <dbReference type="PROSITE-ProRule" id="PRU00023"/>
    </source>
</evidence>
<evidence type="ECO:0000313" key="5">
    <source>
        <dbReference type="Proteomes" id="UP000276215"/>
    </source>
</evidence>
<feature type="repeat" description="ANK" evidence="3">
    <location>
        <begin position="90"/>
        <end position="123"/>
    </location>
</feature>
<dbReference type="PROSITE" id="PS50297">
    <property type="entry name" value="ANK_REP_REGION"/>
    <property type="match status" value="2"/>
</dbReference>
<dbReference type="Proteomes" id="UP000276215">
    <property type="component" value="Unassembled WGS sequence"/>
</dbReference>
<dbReference type="SMART" id="SM00248">
    <property type="entry name" value="ANK"/>
    <property type="match status" value="7"/>
</dbReference>
<dbReference type="PANTHER" id="PTHR24173">
    <property type="entry name" value="ANKYRIN REPEAT CONTAINING"/>
    <property type="match status" value="1"/>
</dbReference>
<evidence type="ECO:0000256" key="1">
    <source>
        <dbReference type="ARBA" id="ARBA00022737"/>
    </source>
</evidence>
<dbReference type="SUPFAM" id="SSF48403">
    <property type="entry name" value="Ankyrin repeat"/>
    <property type="match status" value="2"/>
</dbReference>
<protein>
    <submittedName>
        <fullName evidence="4">Ankyrin</fullName>
    </submittedName>
</protein>
<dbReference type="InterPro" id="IPR002110">
    <property type="entry name" value="Ankyrin_rpt"/>
</dbReference>
<dbReference type="InterPro" id="IPR036770">
    <property type="entry name" value="Ankyrin_rpt-contain_sf"/>
</dbReference>
<sequence>ILCEDERVDVNIVDWAREIPVLHLAVQRGDPELVRCLLRRGDIHVDARCPSAETALCWAAREGNLVIMRLLVEEGDADINLSGENGGDFLLRTPLHFAAIRGHLSVVKFLVKCEGVDINARDALGDSPLDYARRGKDKKMVRILCEDGRVDVNAVNGGAGEKPVLITATEYGHLEIVRYLLRRRDINVEVRSRSAETALCWAADGGNLDMVKLLLEEGGAHVNLSCGCWYAPWNGGELTSLLRTPLHFAAIRGHLSVVQFLVKCEGVDINARDALGDSPL</sequence>
<dbReference type="STRING" id="1336337.A0A3N4JHR6"/>
<dbReference type="EMBL" id="ML120401">
    <property type="protein sequence ID" value="RPA97773.1"/>
    <property type="molecule type" value="Genomic_DNA"/>
</dbReference>
<dbReference type="PROSITE" id="PS50088">
    <property type="entry name" value="ANK_REPEAT"/>
    <property type="match status" value="2"/>
</dbReference>
<evidence type="ECO:0000256" key="2">
    <source>
        <dbReference type="ARBA" id="ARBA00023043"/>
    </source>
</evidence>
<dbReference type="OrthoDB" id="341259at2759"/>
<reference evidence="4 5" key="1">
    <citation type="journal article" date="2018" name="Nat. Ecol. Evol.">
        <title>Pezizomycetes genomes reveal the molecular basis of ectomycorrhizal truffle lifestyle.</title>
        <authorList>
            <person name="Murat C."/>
            <person name="Payen T."/>
            <person name="Noel B."/>
            <person name="Kuo A."/>
            <person name="Morin E."/>
            <person name="Chen J."/>
            <person name="Kohler A."/>
            <person name="Krizsan K."/>
            <person name="Balestrini R."/>
            <person name="Da Silva C."/>
            <person name="Montanini B."/>
            <person name="Hainaut M."/>
            <person name="Levati E."/>
            <person name="Barry K.W."/>
            <person name="Belfiori B."/>
            <person name="Cichocki N."/>
            <person name="Clum A."/>
            <person name="Dockter R.B."/>
            <person name="Fauchery L."/>
            <person name="Guy J."/>
            <person name="Iotti M."/>
            <person name="Le Tacon F."/>
            <person name="Lindquist E.A."/>
            <person name="Lipzen A."/>
            <person name="Malagnac F."/>
            <person name="Mello A."/>
            <person name="Molinier V."/>
            <person name="Miyauchi S."/>
            <person name="Poulain J."/>
            <person name="Riccioni C."/>
            <person name="Rubini A."/>
            <person name="Sitrit Y."/>
            <person name="Splivallo R."/>
            <person name="Traeger S."/>
            <person name="Wang M."/>
            <person name="Zifcakova L."/>
            <person name="Wipf D."/>
            <person name="Zambonelli A."/>
            <person name="Paolocci F."/>
            <person name="Nowrousian M."/>
            <person name="Ottonello S."/>
            <person name="Baldrian P."/>
            <person name="Spatafora J.W."/>
            <person name="Henrissat B."/>
            <person name="Nagy L.G."/>
            <person name="Aury J.M."/>
            <person name="Wincker P."/>
            <person name="Grigoriev I.V."/>
            <person name="Bonfante P."/>
            <person name="Martin F.M."/>
        </authorList>
    </citation>
    <scope>NUCLEOTIDE SEQUENCE [LARGE SCALE GENOMIC DNA]</scope>
    <source>
        <strain evidence="4 5">120613-1</strain>
    </source>
</reference>
<evidence type="ECO:0000313" key="4">
    <source>
        <dbReference type="EMBL" id="RPA97773.1"/>
    </source>
</evidence>
<keyword evidence="1" id="KW-0677">Repeat</keyword>
<feature type="repeat" description="ANK" evidence="3">
    <location>
        <begin position="241"/>
        <end position="274"/>
    </location>
</feature>
<organism evidence="4 5">
    <name type="scientific">Choiromyces venosus 120613-1</name>
    <dbReference type="NCBI Taxonomy" id="1336337"/>
    <lineage>
        <taxon>Eukaryota</taxon>
        <taxon>Fungi</taxon>
        <taxon>Dikarya</taxon>
        <taxon>Ascomycota</taxon>
        <taxon>Pezizomycotina</taxon>
        <taxon>Pezizomycetes</taxon>
        <taxon>Pezizales</taxon>
        <taxon>Tuberaceae</taxon>
        <taxon>Choiromyces</taxon>
    </lineage>
</organism>
<dbReference type="PANTHER" id="PTHR24173:SF74">
    <property type="entry name" value="ANKYRIN REPEAT DOMAIN-CONTAINING PROTEIN 16"/>
    <property type="match status" value="1"/>
</dbReference>
<name>A0A3N4JHR6_9PEZI</name>
<feature type="non-terminal residue" evidence="4">
    <location>
        <position position="280"/>
    </location>
</feature>
<feature type="non-terminal residue" evidence="4">
    <location>
        <position position="1"/>
    </location>
</feature>
<proteinExistence type="predicted"/>